<evidence type="ECO:0000313" key="4">
    <source>
        <dbReference type="EMBL" id="AJF07908.1"/>
    </source>
</evidence>
<name>A0A0B5FKS0_9BACT</name>
<feature type="domain" description="H repeat-associated protein N-terminal" evidence="2">
    <location>
        <begin position="46"/>
        <end position="129"/>
    </location>
</feature>
<evidence type="ECO:0000259" key="2">
    <source>
        <dbReference type="Pfam" id="PF13808"/>
    </source>
</evidence>
<dbReference type="EMBL" id="CP010311">
    <property type="protein sequence ID" value="AJF07974.1"/>
    <property type="molecule type" value="Genomic_DNA"/>
</dbReference>
<keyword evidence="1" id="KW-0472">Membrane</keyword>
<protein>
    <recommendedName>
        <fullName evidence="2">H repeat-associated protein N-terminal domain-containing protein</fullName>
    </recommendedName>
</protein>
<dbReference type="KEGG" id="gsb:GSUB_09210"/>
<dbReference type="KEGG" id="gsb:GSUB_09220"/>
<evidence type="ECO:0000313" key="10">
    <source>
        <dbReference type="Proteomes" id="UP000035036"/>
    </source>
</evidence>
<dbReference type="EMBL" id="CP010311">
    <property type="protein sequence ID" value="AJF07986.1"/>
    <property type="molecule type" value="Genomic_DNA"/>
</dbReference>
<sequence>MKRASHATIANRKSGYKSVEEEGLARNEAAWEQLKVFRGQLPVLLRRLSAIPDPRTAKKTKHKLSVLLMLGILSFVLQMASSREVTREMSRPMLWENLKALFPELEETPHHDTLKRVLSQIEVDQIASVQLELIRKWIRNKKFSRYLVNNCYPVAVDGTQKMARGWLWDEECLQRTFNRGQSAEQTQYYVYVLQANLAFSGGMSIPLMSEFLCHTQGDSHRSKQDCELKAFYRLAARLKEAFPALRIMLLLDGLYANGPVMELCRRNKWQYMIVLKDDALPSTVKEFQALARLEPKNRHFQTWGGRQQRFRWANRIEYSFGANGRKREIVNVVECLESWQEIGNQGCDVVEKTSRHLWLSSEPLDRWNLHERCNLGARSRWGVETGFLVEKHHGYQYEHCFSHDWNAMKGFHYLMQLGHMFNIMARYSEKIARIIRETGVRGLIRLVRETIASPWLNQAWIREQIAAPFQLRLT</sequence>
<reference evidence="7 10" key="1">
    <citation type="journal article" date="2015" name="Genome Announc.">
        <title>Genomes of Geoalkalibacter ferrihydriticus Z-0531T and Geoalkalibacter subterraneus Red1T, Two Haloalkaliphilic Metal-Reducing Deltaproteobacteria.</title>
        <authorList>
            <person name="Badalamenti J.P."/>
            <person name="Krajmalnik-Brown R."/>
            <person name="Torres C.I."/>
            <person name="Bond D.R."/>
        </authorList>
    </citation>
    <scope>NUCLEOTIDE SEQUENCE [LARGE SCALE GENOMIC DNA]</scope>
    <source>
        <strain evidence="7 10">Red1</strain>
    </source>
</reference>
<accession>A0A0B5FKS0</accession>
<gene>
    <name evidence="3" type="ORF">GSUB_01705</name>
    <name evidence="4" type="ORF">GSUB_04610</name>
    <name evidence="5" type="ORF">GSUB_08585</name>
    <name evidence="6" type="ORF">GSUB_09210</name>
    <name evidence="7" type="ORF">GSUB_09220</name>
    <name evidence="8" type="ORF">GSUB_09230</name>
    <name evidence="9" type="ORF">GSUB_14340</name>
</gene>
<dbReference type="Proteomes" id="UP000035036">
    <property type="component" value="Chromosome"/>
</dbReference>
<keyword evidence="1" id="KW-0812">Transmembrane</keyword>
<dbReference type="EMBL" id="CP010311">
    <property type="protein sequence ID" value="AJF07988.1"/>
    <property type="molecule type" value="Genomic_DNA"/>
</dbReference>
<keyword evidence="10" id="KW-1185">Reference proteome</keyword>
<proteinExistence type="predicted"/>
<evidence type="ECO:0000313" key="5">
    <source>
        <dbReference type="EMBL" id="AJF07974.1"/>
    </source>
</evidence>
<dbReference type="EMBL" id="CP010311">
    <property type="protein sequence ID" value="AJF08067.1"/>
    <property type="molecule type" value="Genomic_DNA"/>
</dbReference>
<organism evidence="7 10">
    <name type="scientific">Geoalkalibacter subterraneus</name>
    <dbReference type="NCBI Taxonomy" id="483547"/>
    <lineage>
        <taxon>Bacteria</taxon>
        <taxon>Pseudomonadati</taxon>
        <taxon>Thermodesulfobacteriota</taxon>
        <taxon>Desulfuromonadia</taxon>
        <taxon>Desulfuromonadales</taxon>
        <taxon>Geoalkalibacteraceae</taxon>
        <taxon>Geoalkalibacter</taxon>
    </lineage>
</organism>
<dbReference type="HOGENOM" id="CLU_575896_0_0_7"/>
<dbReference type="KEGG" id="gsb:GSUB_01705"/>
<keyword evidence="1" id="KW-1133">Transmembrane helix</keyword>
<dbReference type="KEGG" id="gsb:GSUB_04610"/>
<dbReference type="KEGG" id="gsb:GSUB_14340"/>
<evidence type="ECO:0000256" key="1">
    <source>
        <dbReference type="SAM" id="Phobius"/>
    </source>
</evidence>
<dbReference type="InterPro" id="IPR032806">
    <property type="entry name" value="YbfD_N"/>
</dbReference>
<evidence type="ECO:0000313" key="7">
    <source>
        <dbReference type="EMBL" id="AJF07988.1"/>
    </source>
</evidence>
<evidence type="ECO:0000313" key="3">
    <source>
        <dbReference type="EMBL" id="AJF07853.1"/>
    </source>
</evidence>
<dbReference type="KEGG" id="gsb:GSUB_09230"/>
<dbReference type="AlphaFoldDB" id="A0A0B5FKS0"/>
<evidence type="ECO:0000313" key="6">
    <source>
        <dbReference type="EMBL" id="AJF07986.1"/>
    </source>
</evidence>
<evidence type="ECO:0000313" key="9">
    <source>
        <dbReference type="EMBL" id="AJF08067.1"/>
    </source>
</evidence>
<feature type="transmembrane region" description="Helical" evidence="1">
    <location>
        <begin position="64"/>
        <end position="81"/>
    </location>
</feature>
<evidence type="ECO:0000313" key="8">
    <source>
        <dbReference type="EMBL" id="AJF07990.1"/>
    </source>
</evidence>
<dbReference type="Pfam" id="PF13808">
    <property type="entry name" value="DDE_Tnp_1_assoc"/>
    <property type="match status" value="1"/>
</dbReference>
<dbReference type="EMBL" id="CP010311">
    <property type="protein sequence ID" value="AJF07990.1"/>
    <property type="molecule type" value="Genomic_DNA"/>
</dbReference>
<dbReference type="KEGG" id="gsb:GSUB_08585"/>
<dbReference type="EMBL" id="CP010311">
    <property type="protein sequence ID" value="AJF07908.1"/>
    <property type="molecule type" value="Genomic_DNA"/>
</dbReference>
<dbReference type="EMBL" id="CP010311">
    <property type="protein sequence ID" value="AJF07853.1"/>
    <property type="molecule type" value="Genomic_DNA"/>
</dbReference>